<dbReference type="Gene3D" id="3.40.50.720">
    <property type="entry name" value="NAD(P)-binding Rossmann-like Domain"/>
    <property type="match status" value="1"/>
</dbReference>
<sequence>MSMKPRIKAFFGANRHYVVSGASNNPGKFGFKILLWYVSHGLPVIPVNPKESEILAQPVVKSVPDVVQAAVSKKDINSYKLGVTATTLKEITMVKGFKDVIKGLWFQPGSYDEEVLKIAEKIGVFDHVVHEDECILVRGEEGLYSANL</sequence>
<dbReference type="Pfam" id="PF13380">
    <property type="entry name" value="CoA_binding_2"/>
    <property type="match status" value="1"/>
</dbReference>
<organism evidence="2 3">
    <name type="scientific">Cerrena zonata</name>
    <dbReference type="NCBI Taxonomy" id="2478898"/>
    <lineage>
        <taxon>Eukaryota</taxon>
        <taxon>Fungi</taxon>
        <taxon>Dikarya</taxon>
        <taxon>Basidiomycota</taxon>
        <taxon>Agaricomycotina</taxon>
        <taxon>Agaricomycetes</taxon>
        <taxon>Polyporales</taxon>
        <taxon>Cerrenaceae</taxon>
        <taxon>Cerrena</taxon>
    </lineage>
</organism>
<accession>A0AAW0FGT3</accession>
<evidence type="ECO:0000313" key="2">
    <source>
        <dbReference type="EMBL" id="KAK7680933.1"/>
    </source>
</evidence>
<keyword evidence="3" id="KW-1185">Reference proteome</keyword>
<proteinExistence type="predicted"/>
<name>A0AAW0FGT3_9APHY</name>
<dbReference type="InterPro" id="IPR036291">
    <property type="entry name" value="NAD(P)-bd_dom_sf"/>
</dbReference>
<evidence type="ECO:0000259" key="1">
    <source>
        <dbReference type="Pfam" id="PF13380"/>
    </source>
</evidence>
<dbReference type="Proteomes" id="UP001385951">
    <property type="component" value="Unassembled WGS sequence"/>
</dbReference>
<evidence type="ECO:0000313" key="3">
    <source>
        <dbReference type="Proteomes" id="UP001385951"/>
    </source>
</evidence>
<dbReference type="SUPFAM" id="SSF51735">
    <property type="entry name" value="NAD(P)-binding Rossmann-fold domains"/>
    <property type="match status" value="1"/>
</dbReference>
<dbReference type="PANTHER" id="PTHR33303:SF2">
    <property type="entry name" value="COA-BINDING DOMAIN-CONTAINING PROTEIN"/>
    <property type="match status" value="1"/>
</dbReference>
<reference evidence="2 3" key="1">
    <citation type="submission" date="2022-09" db="EMBL/GenBank/DDBJ databases">
        <authorList>
            <person name="Palmer J.M."/>
        </authorList>
    </citation>
    <scope>NUCLEOTIDE SEQUENCE [LARGE SCALE GENOMIC DNA]</scope>
    <source>
        <strain evidence="2 3">DSM 7382</strain>
    </source>
</reference>
<dbReference type="PANTHER" id="PTHR33303">
    <property type="entry name" value="CYTOPLASMIC PROTEIN-RELATED"/>
    <property type="match status" value="1"/>
</dbReference>
<gene>
    <name evidence="2" type="ORF">QCA50_015984</name>
</gene>
<feature type="domain" description="CoA-binding" evidence="1">
    <location>
        <begin position="15"/>
        <end position="139"/>
    </location>
</feature>
<dbReference type="AlphaFoldDB" id="A0AAW0FGT3"/>
<comment type="caution">
    <text evidence="2">The sequence shown here is derived from an EMBL/GenBank/DDBJ whole genome shotgun (WGS) entry which is preliminary data.</text>
</comment>
<dbReference type="InterPro" id="IPR003781">
    <property type="entry name" value="CoA-bd"/>
</dbReference>
<protein>
    <recommendedName>
        <fullName evidence="1">CoA-binding domain-containing protein</fullName>
    </recommendedName>
</protein>
<dbReference type="EMBL" id="JASBNA010000045">
    <property type="protein sequence ID" value="KAK7680933.1"/>
    <property type="molecule type" value="Genomic_DNA"/>
</dbReference>